<sequence>MINSNSHIVLCGGVSPSPHKTKKYASNHIHRLIIDPSNPGHNINLELPHFIQLVNCHFPDRIKDLLEIAGYVYAADRMIGRGANNSLEYHSWSRQLNFIIRVRDVSFWSNPEITKRLSDALTFVSGDQGYSFIFKDGGADIGQKSLYDHEAIQLQKRENSIIGLFSGGLDSLAGALEILTTTDKNLILVSHRSNTTGVSKIQKGIHRLLETDFPGRIQYFAFYCNLHGERAVEETQRTRIFLYTAIAYSLSTLASEKEIHVFENGVTSLNFSKRADLVNARASRTTHPQTLKLLENFYSAVGEEQRPIVHPFLYNTKTDIFNKIKAAGKVNYINSTISCTKTFLSFENNSQATHCGGCSQCVDRRLAAFASDLQDFDAIYDIDIAKDPITSPESRTHLNDYIRAIVKYNNFTEMNFQYEMLAALTDIIPYLEGQRPSEKAMRIYDLLKTHTSQVLNAIRNIQLLQDPLKPKIANTLNAYIDERMHLKPPIECLIETIKAKLTIAIPQAFEHEKPKHENALNDVIHALIQGESIDYGREYPTIKFSIARVIPDHSFLEIYDLLIEAKYLRGNTSKAAITDQIGADITKYPKEKYKLFIIYDPERKIANDVNFSKDIEKQPNCKVFIIR</sequence>
<dbReference type="STRING" id="151894.SAMN04488524_1918"/>
<dbReference type="Gene3D" id="3.40.50.620">
    <property type="entry name" value="HUPs"/>
    <property type="match status" value="1"/>
</dbReference>
<dbReference type="AlphaFoldDB" id="A0A1W2B6F4"/>
<protein>
    <submittedName>
        <fullName evidence="1">Queuosine biosynthesis protein QueC</fullName>
    </submittedName>
</protein>
<dbReference type="SUPFAM" id="SSF52402">
    <property type="entry name" value="Adenine nucleotide alpha hydrolases-like"/>
    <property type="match status" value="1"/>
</dbReference>
<dbReference type="InterPro" id="IPR014729">
    <property type="entry name" value="Rossmann-like_a/b/a_fold"/>
</dbReference>
<dbReference type="Pfam" id="PF18742">
    <property type="entry name" value="DpnII-MboI"/>
    <property type="match status" value="1"/>
</dbReference>
<evidence type="ECO:0000313" key="2">
    <source>
        <dbReference type="Proteomes" id="UP000192756"/>
    </source>
</evidence>
<reference evidence="2" key="1">
    <citation type="submission" date="2017-04" db="EMBL/GenBank/DDBJ databases">
        <authorList>
            <person name="Varghese N."/>
            <person name="Submissions S."/>
        </authorList>
    </citation>
    <scope>NUCLEOTIDE SEQUENCE [LARGE SCALE GENOMIC DNA]</scope>
    <source>
        <strain evidence="2">DSM 12126</strain>
    </source>
</reference>
<gene>
    <name evidence="1" type="ORF">SAMN04488524_1918</name>
</gene>
<dbReference type="Proteomes" id="UP000192756">
    <property type="component" value="Unassembled WGS sequence"/>
</dbReference>
<dbReference type="OrthoDB" id="9789567at2"/>
<dbReference type="RefSeq" id="WP_084238093.1">
    <property type="nucleotide sequence ID" value="NZ_FWXT01000001.1"/>
</dbReference>
<dbReference type="EMBL" id="FWXT01000001">
    <property type="protein sequence ID" value="SMC67938.1"/>
    <property type="molecule type" value="Genomic_DNA"/>
</dbReference>
<accession>A0A1W2B6F4</accession>
<evidence type="ECO:0000313" key="1">
    <source>
        <dbReference type="EMBL" id="SMC67938.1"/>
    </source>
</evidence>
<keyword evidence="2" id="KW-1185">Reference proteome</keyword>
<name>A0A1W2B6F4_9SPHI</name>
<organism evidence="1 2">
    <name type="scientific">Pedobacter africanus</name>
    <dbReference type="NCBI Taxonomy" id="151894"/>
    <lineage>
        <taxon>Bacteria</taxon>
        <taxon>Pseudomonadati</taxon>
        <taxon>Bacteroidota</taxon>
        <taxon>Sphingobacteriia</taxon>
        <taxon>Sphingobacteriales</taxon>
        <taxon>Sphingobacteriaceae</taxon>
        <taxon>Pedobacter</taxon>
    </lineage>
</organism>
<proteinExistence type="predicted"/>